<dbReference type="PANTHER" id="PTHR45718:SF4">
    <property type="entry name" value="TRANSCRIPTIONAL ACTIVATOR CUBITUS INTERRUPTUS"/>
    <property type="match status" value="1"/>
</dbReference>
<dbReference type="SUPFAM" id="SSF57667">
    <property type="entry name" value="beta-beta-alpha zinc fingers"/>
    <property type="match status" value="2"/>
</dbReference>
<keyword evidence="5" id="KW-0479">Metal-binding</keyword>
<feature type="domain" description="C2H2-type" evidence="15">
    <location>
        <begin position="241"/>
        <end position="270"/>
    </location>
</feature>
<proteinExistence type="inferred from homology"/>
<evidence type="ECO:0000313" key="16">
    <source>
        <dbReference type="Proteomes" id="UP000492821"/>
    </source>
</evidence>
<evidence type="ECO:0000256" key="12">
    <source>
        <dbReference type="ARBA" id="ARBA00023242"/>
    </source>
</evidence>
<evidence type="ECO:0000256" key="8">
    <source>
        <dbReference type="ARBA" id="ARBA00022833"/>
    </source>
</evidence>
<evidence type="ECO:0000256" key="5">
    <source>
        <dbReference type="ARBA" id="ARBA00022723"/>
    </source>
</evidence>
<evidence type="ECO:0000256" key="4">
    <source>
        <dbReference type="ARBA" id="ARBA00022473"/>
    </source>
</evidence>
<keyword evidence="4" id="KW-0217">Developmental protein</keyword>
<evidence type="ECO:0000256" key="7">
    <source>
        <dbReference type="ARBA" id="ARBA00022771"/>
    </source>
</evidence>
<evidence type="ECO:0000256" key="11">
    <source>
        <dbReference type="ARBA" id="ARBA00023163"/>
    </source>
</evidence>
<dbReference type="AlphaFoldDB" id="A0A7E4VG81"/>
<evidence type="ECO:0000256" key="13">
    <source>
        <dbReference type="PROSITE-ProRule" id="PRU00042"/>
    </source>
</evidence>
<sequence>MTLHDYASSFVPTPTSNAWPGAVKPYPDQAYQQSLYYPMYGNGFQIKDGMTGYENCLQPGQGMPPIQPLQNGIPQMQENGFYGAYSSQYGYHNHASLPATSTQSPVITSGPSSTGGLLPGGVYPSGKDGTYEDGPRHCEWVLNPFQPYTSQICGQHFARIKDLVEHITKDHIGGQEVAEHICNWKGCDRTTRPFKAKYKLVNHLRVHTGERPFQCTACTKVFARSENLKIHKRIHSGEKPFPCLHKPCDKHFANSSDRKKHMHVHSQEKPYTCTFNCGKSYTHPSSLRKHLKTHTKKERNSSSPEALPHDESSDSGHASSSTPINDQSFTTSPPSAVTKLNHDFDFKEAKPDPMLQFPQYPMVMQPIPNGFNFTYGYR</sequence>
<dbReference type="InterPro" id="IPR013087">
    <property type="entry name" value="Znf_C2H2_type"/>
</dbReference>
<dbReference type="FunFam" id="3.30.160.60:FF:000706">
    <property type="entry name" value="Zinc finger protein"/>
    <property type="match status" value="1"/>
</dbReference>
<evidence type="ECO:0000313" key="17">
    <source>
        <dbReference type="WBParaSite" id="Pan_g20007.t1"/>
    </source>
</evidence>
<reference evidence="16" key="1">
    <citation type="journal article" date="2013" name="Genetics">
        <title>The draft genome and transcriptome of Panagrellus redivivus are shaped by the harsh demands of a free-living lifestyle.</title>
        <authorList>
            <person name="Srinivasan J."/>
            <person name="Dillman A.R."/>
            <person name="Macchietto M.G."/>
            <person name="Heikkinen L."/>
            <person name="Lakso M."/>
            <person name="Fracchia K.M."/>
            <person name="Antoshechkin I."/>
            <person name="Mortazavi A."/>
            <person name="Wong G."/>
            <person name="Sternberg P.W."/>
        </authorList>
    </citation>
    <scope>NUCLEOTIDE SEQUENCE [LARGE SCALE GENOMIC DNA]</scope>
    <source>
        <strain evidence="16">MT8872</strain>
    </source>
</reference>
<dbReference type="InterPro" id="IPR041643">
    <property type="entry name" value="Znf_ZIC"/>
</dbReference>
<comment type="subcellular location">
    <subcellularLocation>
        <location evidence="2">Nucleus</location>
    </subcellularLocation>
</comment>
<dbReference type="PANTHER" id="PTHR45718">
    <property type="entry name" value="TRANSCRIPTIONAL ACTIVATOR CUBITUS INTERRUPTUS"/>
    <property type="match status" value="1"/>
</dbReference>
<accession>A0A7E4VG81</accession>
<dbReference type="GO" id="GO:0008270">
    <property type="term" value="F:zinc ion binding"/>
    <property type="evidence" value="ECO:0007669"/>
    <property type="project" value="UniProtKB-KW"/>
</dbReference>
<protein>
    <submittedName>
        <fullName evidence="17">Zinc finger protein</fullName>
    </submittedName>
</protein>
<keyword evidence="8" id="KW-0862">Zinc</keyword>
<dbReference type="GO" id="GO:0000978">
    <property type="term" value="F:RNA polymerase II cis-regulatory region sequence-specific DNA binding"/>
    <property type="evidence" value="ECO:0007669"/>
    <property type="project" value="TreeGrafter"/>
</dbReference>
<evidence type="ECO:0000256" key="6">
    <source>
        <dbReference type="ARBA" id="ARBA00022737"/>
    </source>
</evidence>
<keyword evidence="6" id="KW-0677">Repeat</keyword>
<keyword evidence="7 13" id="KW-0863">Zinc-finger</keyword>
<dbReference type="PROSITE" id="PS00028">
    <property type="entry name" value="ZINC_FINGER_C2H2_1"/>
    <property type="match status" value="3"/>
</dbReference>
<dbReference type="PROSITE" id="PS50157">
    <property type="entry name" value="ZINC_FINGER_C2H2_2"/>
    <property type="match status" value="4"/>
</dbReference>
<dbReference type="InterPro" id="IPR056436">
    <property type="entry name" value="Znf-C2H2_ZIC1-5/GLI1-3-like"/>
</dbReference>
<feature type="region of interest" description="Disordered" evidence="14">
    <location>
        <begin position="100"/>
        <end position="120"/>
    </location>
</feature>
<dbReference type="Gene3D" id="3.30.160.60">
    <property type="entry name" value="Classic Zinc Finger"/>
    <property type="match status" value="4"/>
</dbReference>
<evidence type="ECO:0000256" key="2">
    <source>
        <dbReference type="ARBA" id="ARBA00004123"/>
    </source>
</evidence>
<dbReference type="Proteomes" id="UP000492821">
    <property type="component" value="Unassembled WGS sequence"/>
</dbReference>
<dbReference type="WBParaSite" id="Pan_g20007.t1">
    <property type="protein sequence ID" value="Pan_g20007.t1"/>
    <property type="gene ID" value="Pan_g20007"/>
</dbReference>
<keyword evidence="10" id="KW-0238">DNA-binding</keyword>
<evidence type="ECO:0000256" key="14">
    <source>
        <dbReference type="SAM" id="MobiDB-lite"/>
    </source>
</evidence>
<dbReference type="FunFam" id="3.30.160.60:FF:000097">
    <property type="entry name" value="Zinc finger protein"/>
    <property type="match status" value="1"/>
</dbReference>
<dbReference type="FunFam" id="3.30.160.60:FF:000031">
    <property type="entry name" value="GLI family zinc finger 3"/>
    <property type="match status" value="1"/>
</dbReference>
<dbReference type="Pfam" id="PF00096">
    <property type="entry name" value="zf-C2H2"/>
    <property type="match status" value="2"/>
</dbReference>
<reference evidence="17" key="2">
    <citation type="submission" date="2020-10" db="UniProtKB">
        <authorList>
            <consortium name="WormBaseParasite"/>
        </authorList>
    </citation>
    <scope>IDENTIFICATION</scope>
</reference>
<keyword evidence="9" id="KW-0805">Transcription regulation</keyword>
<dbReference type="Pfam" id="PF18366">
    <property type="entry name" value="zf_ZIC"/>
    <property type="match status" value="1"/>
</dbReference>
<keyword evidence="12" id="KW-0539">Nucleus</keyword>
<feature type="compositionally biased region" description="Polar residues" evidence="14">
    <location>
        <begin position="322"/>
        <end position="335"/>
    </location>
</feature>
<dbReference type="InterPro" id="IPR036236">
    <property type="entry name" value="Znf_C2H2_sf"/>
</dbReference>
<dbReference type="InterPro" id="IPR043359">
    <property type="entry name" value="GLI-like"/>
</dbReference>
<comment type="function">
    <text evidence="1">May be involved in transcriptional regulation.</text>
</comment>
<feature type="domain" description="C2H2-type" evidence="15">
    <location>
        <begin position="213"/>
        <end position="240"/>
    </location>
</feature>
<dbReference type="GO" id="GO:0005634">
    <property type="term" value="C:nucleus"/>
    <property type="evidence" value="ECO:0007669"/>
    <property type="project" value="UniProtKB-SubCell"/>
</dbReference>
<keyword evidence="11" id="KW-0804">Transcription</keyword>
<feature type="compositionally biased region" description="Basic residues" evidence="14">
    <location>
        <begin position="286"/>
        <end position="297"/>
    </location>
</feature>
<dbReference type="GO" id="GO:0140297">
    <property type="term" value="F:DNA-binding transcription factor binding"/>
    <property type="evidence" value="ECO:0007669"/>
    <property type="project" value="UniProtKB-ARBA"/>
</dbReference>
<evidence type="ECO:0000256" key="10">
    <source>
        <dbReference type="ARBA" id="ARBA00023125"/>
    </source>
</evidence>
<name>A0A7E4VG81_PANRE</name>
<evidence type="ECO:0000256" key="1">
    <source>
        <dbReference type="ARBA" id="ARBA00003767"/>
    </source>
</evidence>
<evidence type="ECO:0000256" key="9">
    <source>
        <dbReference type="ARBA" id="ARBA00023015"/>
    </source>
</evidence>
<dbReference type="SMART" id="SM00355">
    <property type="entry name" value="ZnF_C2H2"/>
    <property type="match status" value="5"/>
</dbReference>
<feature type="domain" description="C2H2-type" evidence="15">
    <location>
        <begin position="271"/>
        <end position="299"/>
    </location>
</feature>
<dbReference type="Pfam" id="PF23561">
    <property type="entry name" value="zf-C2H2_15"/>
    <property type="match status" value="1"/>
</dbReference>
<comment type="similarity">
    <text evidence="3">Belongs to the GLI C2H2-type zinc-finger protein family.</text>
</comment>
<evidence type="ECO:0000259" key="15">
    <source>
        <dbReference type="PROSITE" id="PS50157"/>
    </source>
</evidence>
<organism evidence="16 17">
    <name type="scientific">Panagrellus redivivus</name>
    <name type="common">Microworm</name>
    <dbReference type="NCBI Taxonomy" id="6233"/>
    <lineage>
        <taxon>Eukaryota</taxon>
        <taxon>Metazoa</taxon>
        <taxon>Ecdysozoa</taxon>
        <taxon>Nematoda</taxon>
        <taxon>Chromadorea</taxon>
        <taxon>Rhabditida</taxon>
        <taxon>Tylenchina</taxon>
        <taxon>Panagrolaimomorpha</taxon>
        <taxon>Panagrolaimoidea</taxon>
        <taxon>Panagrolaimidae</taxon>
        <taxon>Panagrellus</taxon>
    </lineage>
</organism>
<keyword evidence="16" id="KW-1185">Reference proteome</keyword>
<dbReference type="GO" id="GO:0000981">
    <property type="term" value="F:DNA-binding transcription factor activity, RNA polymerase II-specific"/>
    <property type="evidence" value="ECO:0007669"/>
    <property type="project" value="TreeGrafter"/>
</dbReference>
<feature type="domain" description="C2H2-type" evidence="15">
    <location>
        <begin position="185"/>
        <end position="212"/>
    </location>
</feature>
<feature type="region of interest" description="Disordered" evidence="14">
    <location>
        <begin position="286"/>
        <end position="337"/>
    </location>
</feature>
<evidence type="ECO:0000256" key="3">
    <source>
        <dbReference type="ARBA" id="ARBA00010831"/>
    </source>
</evidence>